<dbReference type="Gene3D" id="2.60.40.3110">
    <property type="match status" value="1"/>
</dbReference>
<organism evidence="1 2">
    <name type="scientific">Planktomarina temperata RCA23</name>
    <dbReference type="NCBI Taxonomy" id="666509"/>
    <lineage>
        <taxon>Bacteria</taxon>
        <taxon>Pseudomonadati</taxon>
        <taxon>Pseudomonadota</taxon>
        <taxon>Alphaproteobacteria</taxon>
        <taxon>Rhodobacterales</taxon>
        <taxon>Paracoccaceae</taxon>
        <taxon>Planktomarina</taxon>
    </lineage>
</organism>
<dbReference type="PROSITE" id="PS00018">
    <property type="entry name" value="EF_HAND_1"/>
    <property type="match status" value="1"/>
</dbReference>
<dbReference type="PANTHER" id="PTHR30451:SF5">
    <property type="entry name" value="SLR0019 PROTEIN"/>
    <property type="match status" value="1"/>
</dbReference>
<evidence type="ECO:0000313" key="1">
    <source>
        <dbReference type="EMBL" id="AII88238.1"/>
    </source>
</evidence>
<sequence>MAVIAFETDGSFDHRFRNPVNETLGLIQFTPELAQRLGTSQEDLGKASFEQHLHYIGQLLEGRAQSNRAAPLSLADICIALIAPDHIDGTETTPVFTKDNTPKSYTRYTPLDIDEDGRITRSEIDQKLRAYWIDLADRADLVPDFFDLYLNGEKLPFFFFFEFHNGQAYIDPEDFAQLGLAVTPPLARLFDLDYVALDQIGGLSLHFSGDATRAYFTAQPQLFGSSAKRGAGGAPPVMAEPIPSMLLRYDITSQLSGTGALAAQASGLFEYSNAHLQAQANARIQADSEGGVELDLFGIQGRYHRPKQNALWRFGEQAGFSGPGLNGAGFTGVSYVSDFGFTPNHSHFNTLSFEGATGLPGDVEFYIGEAKIGETISVDRGEFRLEDIPSIDGNGTVSIVLTDKFGRKTTQSIPYFNMPGIYRKGAYEFQYGLGLMSRGRGIYRGLYASSVQRYGLTDRITASGSVAFWPGGALLGGGAQHAWREKTMGNATAAASTSASGLGLQVKANLSPATRPETFNWGAQLTFQNHAWRQVGQGPEDAPNFQAAIRGFLALDLTEKDTLSTSLMVQKKWDTGLVTAFSTQ</sequence>
<dbReference type="GO" id="GO:0009279">
    <property type="term" value="C:cell outer membrane"/>
    <property type="evidence" value="ECO:0007669"/>
    <property type="project" value="TreeGrafter"/>
</dbReference>
<evidence type="ECO:0000313" key="2">
    <source>
        <dbReference type="Proteomes" id="UP000028680"/>
    </source>
</evidence>
<proteinExistence type="predicted"/>
<dbReference type="GO" id="GO:0015473">
    <property type="term" value="F:fimbrial usher porin activity"/>
    <property type="evidence" value="ECO:0007669"/>
    <property type="project" value="InterPro"/>
</dbReference>
<keyword evidence="2" id="KW-1185">Reference proteome</keyword>
<dbReference type="GO" id="GO:0009297">
    <property type="term" value="P:pilus assembly"/>
    <property type="evidence" value="ECO:0007669"/>
    <property type="project" value="InterPro"/>
</dbReference>
<dbReference type="Proteomes" id="UP000028680">
    <property type="component" value="Chromosome"/>
</dbReference>
<accession>A0AAN0RL23</accession>
<dbReference type="InterPro" id="IPR000015">
    <property type="entry name" value="Fimb_usher"/>
</dbReference>
<dbReference type="EMBL" id="CP003984">
    <property type="protein sequence ID" value="AII88238.1"/>
    <property type="molecule type" value="Genomic_DNA"/>
</dbReference>
<dbReference type="InterPro" id="IPR018247">
    <property type="entry name" value="EF_Hand_1_Ca_BS"/>
</dbReference>
<gene>
    <name evidence="1" type="ORF">RCA23_c27240</name>
</gene>
<name>A0AAN0RL23_9RHOB</name>
<reference evidence="1 2" key="1">
    <citation type="journal article" date="2014" name="ISME J.">
        <title>Adaptation of an abundant Roseobacter RCA organism to pelagic systems revealed by genomic and transcriptomic analyses.</title>
        <authorList>
            <person name="Voget S."/>
            <person name="Wemheuer B."/>
            <person name="Brinkhoff T."/>
            <person name="Vollmers J."/>
            <person name="Dietrich S."/>
            <person name="Giebel H.A."/>
            <person name="Beardsley C."/>
            <person name="Sardemann C."/>
            <person name="Bakenhus I."/>
            <person name="Billerbeck S."/>
            <person name="Daniel R."/>
            <person name="Simon M."/>
        </authorList>
    </citation>
    <scope>NUCLEOTIDE SEQUENCE [LARGE SCALE GENOMIC DNA]</scope>
    <source>
        <strain evidence="1 2">RCA23</strain>
    </source>
</reference>
<dbReference type="KEGG" id="ptp:RCA23_c27240"/>
<protein>
    <submittedName>
        <fullName evidence="1">Fimbrial biogenesis outer membrane usher protein</fullName>
    </submittedName>
</protein>
<dbReference type="AlphaFoldDB" id="A0AAN0RL23"/>
<dbReference type="PANTHER" id="PTHR30451">
    <property type="entry name" value="OUTER MEMBRANE USHER PROTEIN"/>
    <property type="match status" value="1"/>
</dbReference>